<dbReference type="AlphaFoldDB" id="A5EVT5"/>
<dbReference type="HOGENOM" id="CLU_2408552_0_0_6"/>
<dbReference type="EMBL" id="CP000513">
    <property type="protein sequence ID" value="ABQ13184.1"/>
    <property type="molecule type" value="Genomic_DNA"/>
</dbReference>
<name>A5EVT5_DICNV</name>
<organism evidence="1 2">
    <name type="scientific">Dichelobacter nodosus (strain VCS1703A)</name>
    <dbReference type="NCBI Taxonomy" id="246195"/>
    <lineage>
        <taxon>Bacteria</taxon>
        <taxon>Pseudomonadati</taxon>
        <taxon>Pseudomonadota</taxon>
        <taxon>Gammaproteobacteria</taxon>
        <taxon>Cardiobacteriales</taxon>
        <taxon>Cardiobacteriaceae</taxon>
        <taxon>Dichelobacter</taxon>
    </lineage>
</organism>
<keyword evidence="2" id="KW-1185">Reference proteome</keyword>
<evidence type="ECO:0000313" key="2">
    <source>
        <dbReference type="Proteomes" id="UP000000248"/>
    </source>
</evidence>
<dbReference type="KEGG" id="dno:DNO_0461"/>
<evidence type="ECO:0000313" key="1">
    <source>
        <dbReference type="EMBL" id="ABQ13184.1"/>
    </source>
</evidence>
<sequence>MTETIPYERPQFLHWEANPHVSREIGVAKAAIKAGDVVLATDGVNFEVLKDGTPPPSTGDAPKIGFALEDAAAGAKFALVVRFAVIVVILNY</sequence>
<gene>
    <name evidence="1" type="ordered locus">DNO_0461</name>
</gene>
<reference evidence="1 2" key="1">
    <citation type="journal article" date="2007" name="Nat. Biotechnol.">
        <title>Genome sequence and identification of candidate vaccine antigens from the animal pathogen Dichelobacter nodosus.</title>
        <authorList>
            <person name="Myers G.S."/>
            <person name="Parker D."/>
            <person name="Al-Hasani K."/>
            <person name="Kennan R.M."/>
            <person name="Seemann T."/>
            <person name="Ren Q."/>
            <person name="Badger J.H."/>
            <person name="Selengut J.D."/>
            <person name="Deboy R.T."/>
            <person name="Tettelin H."/>
            <person name="Boyce J.D."/>
            <person name="McCarl V.P."/>
            <person name="Han X."/>
            <person name="Nelson W.C."/>
            <person name="Madupu R."/>
            <person name="Mohamoud Y."/>
            <person name="Holley T."/>
            <person name="Fedorova N."/>
            <person name="Khouri H."/>
            <person name="Bottomley S.P."/>
            <person name="Whittington R.J."/>
            <person name="Adler B."/>
            <person name="Songer J.G."/>
            <person name="Rood J.I."/>
            <person name="Paulsen I.T."/>
        </authorList>
    </citation>
    <scope>NUCLEOTIDE SEQUENCE [LARGE SCALE GENOMIC DNA]</scope>
    <source>
        <strain evidence="1 2">VCS1703A</strain>
    </source>
</reference>
<dbReference type="STRING" id="246195.DNO_0461"/>
<dbReference type="Proteomes" id="UP000000248">
    <property type="component" value="Chromosome"/>
</dbReference>
<protein>
    <submittedName>
        <fullName evidence="1">Uncharacterized protein</fullName>
    </submittedName>
</protein>
<accession>A5EVT5</accession>
<proteinExistence type="predicted"/>
<dbReference type="RefSeq" id="WP_012030798.1">
    <property type="nucleotide sequence ID" value="NC_009446.1"/>
</dbReference>